<keyword evidence="1" id="KW-0547">Nucleotide-binding</keyword>
<dbReference type="Proteomes" id="UP000297477">
    <property type="component" value="Unassembled WGS sequence"/>
</dbReference>
<reference evidence="5 6" key="1">
    <citation type="submission" date="2019-03" db="EMBL/GenBank/DDBJ databases">
        <title>Reclassification of Micrococcus aloeverae and Micrococcus yunnanensis as later heterotypic synonyms of Micrococcus luteus.</title>
        <authorList>
            <person name="Huang C.-H."/>
        </authorList>
    </citation>
    <scope>NUCLEOTIDE SEQUENCE [LARGE SCALE GENOMIC DNA]</scope>
    <source>
        <strain evidence="5 6">BCRC 12151</strain>
    </source>
</reference>
<name>A0ABY2K3Z4_9MICC</name>
<feature type="compositionally biased region" description="Basic and acidic residues" evidence="3">
    <location>
        <begin position="252"/>
        <end position="264"/>
    </location>
</feature>
<dbReference type="InterPro" id="IPR005702">
    <property type="entry name" value="Wzc-like_C"/>
</dbReference>
<dbReference type="SUPFAM" id="SSF52540">
    <property type="entry name" value="P-loop containing nucleoside triphosphate hydrolases"/>
    <property type="match status" value="1"/>
</dbReference>
<evidence type="ECO:0000313" key="6">
    <source>
        <dbReference type="Proteomes" id="UP000297477"/>
    </source>
</evidence>
<dbReference type="InterPro" id="IPR050445">
    <property type="entry name" value="Bact_polysacc_biosynth/exp"/>
</dbReference>
<keyword evidence="6" id="KW-1185">Reference proteome</keyword>
<evidence type="ECO:0000256" key="4">
    <source>
        <dbReference type="SAM" id="Phobius"/>
    </source>
</evidence>
<keyword evidence="2" id="KW-0067">ATP-binding</keyword>
<proteinExistence type="predicted"/>
<accession>A0ABY2K3Z4</accession>
<dbReference type="EC" id="2.7.10.2" evidence="5"/>
<feature type="region of interest" description="Disordered" evidence="3">
    <location>
        <begin position="232"/>
        <end position="264"/>
    </location>
</feature>
<evidence type="ECO:0000256" key="2">
    <source>
        <dbReference type="ARBA" id="ARBA00022840"/>
    </source>
</evidence>
<comment type="caution">
    <text evidence="5">The sequence shown here is derived from an EMBL/GenBank/DDBJ whole genome shotgun (WGS) entry which is preliminary data.</text>
</comment>
<dbReference type="PANTHER" id="PTHR32309:SF13">
    <property type="entry name" value="FERRIC ENTEROBACTIN TRANSPORT PROTEIN FEPE"/>
    <property type="match status" value="1"/>
</dbReference>
<evidence type="ECO:0000256" key="3">
    <source>
        <dbReference type="SAM" id="MobiDB-lite"/>
    </source>
</evidence>
<dbReference type="Gene3D" id="3.40.50.300">
    <property type="entry name" value="P-loop containing nucleotide triphosphate hydrolases"/>
    <property type="match status" value="1"/>
</dbReference>
<keyword evidence="5" id="KW-0808">Transferase</keyword>
<keyword evidence="4" id="KW-0812">Transmembrane</keyword>
<dbReference type="NCBIfam" id="TIGR01007">
    <property type="entry name" value="eps_fam"/>
    <property type="match status" value="1"/>
</dbReference>
<organism evidence="5 6">
    <name type="scientific">Micrococcus lylae</name>
    <dbReference type="NCBI Taxonomy" id="1273"/>
    <lineage>
        <taxon>Bacteria</taxon>
        <taxon>Bacillati</taxon>
        <taxon>Actinomycetota</taxon>
        <taxon>Actinomycetes</taxon>
        <taxon>Micrococcales</taxon>
        <taxon>Micrococcaceae</taxon>
        <taxon>Micrococcus</taxon>
    </lineage>
</organism>
<evidence type="ECO:0000313" key="5">
    <source>
        <dbReference type="EMBL" id="TFI01216.1"/>
    </source>
</evidence>
<dbReference type="InterPro" id="IPR033756">
    <property type="entry name" value="YlxH/NBP35"/>
</dbReference>
<dbReference type="InterPro" id="IPR027417">
    <property type="entry name" value="P-loop_NTPase"/>
</dbReference>
<dbReference type="GO" id="GO:0004715">
    <property type="term" value="F:non-membrane spanning protein tyrosine kinase activity"/>
    <property type="evidence" value="ECO:0007669"/>
    <property type="project" value="UniProtKB-EC"/>
</dbReference>
<dbReference type="Pfam" id="PF10609">
    <property type="entry name" value="ParA"/>
    <property type="match status" value="1"/>
</dbReference>
<keyword evidence="4" id="KW-1133">Transmembrane helix</keyword>
<dbReference type="CDD" id="cd05387">
    <property type="entry name" value="BY-kinase"/>
    <property type="match status" value="1"/>
</dbReference>
<dbReference type="EMBL" id="SPKT01000002">
    <property type="protein sequence ID" value="TFI01216.1"/>
    <property type="molecule type" value="Genomic_DNA"/>
</dbReference>
<feature type="transmembrane region" description="Helical" evidence="4">
    <location>
        <begin position="21"/>
        <end position="40"/>
    </location>
</feature>
<gene>
    <name evidence="5" type="ORF">E4A49_01820</name>
</gene>
<protein>
    <submittedName>
        <fullName evidence="5">Polysaccharide biosynthesis tyrosine autokinase</fullName>
        <ecNumber evidence="5">2.7.10.2</ecNumber>
    </submittedName>
</protein>
<dbReference type="PANTHER" id="PTHR32309">
    <property type="entry name" value="TYROSINE-PROTEIN KINASE"/>
    <property type="match status" value="1"/>
</dbReference>
<sequence length="489" mass="51095">MAPAPPVMSLSKAMSMLQRHWMILVAAPLIGVLLAGLWVLTQNPRYASTANALVVVGNSESLGVALTADNLAKSKAQQYALLGESRAVSDKAVEELPFDLSSGEALRNVEVASTSGSAQIVVRAEDSSPERAQQLASAWLGALEAQATEVEAGGIAGQSIISLETLSDASLPSAPSSPNLPLALSIGGALGLLAGLGVAVVRHVLDNKIRSAAALESRFGLTILGTVPESTRSARNRRRRDGGDVINLAGRVDGETSPKQHQDSFRLTESFKELRTNLQFLRPDEAVSIVTVTSAHPGEGKSTVAANLAVTVAESGQRVVLVDGDLRRPVVAENFGLISTVGLTDVVLGRVELADALQTVGNRPSLQVLASGPIPPNPSEILASDRFNDLINALAEDALVIIDAPPLLPVTDAAILARRFDGCLLVVSAGRTTYDEFSKAVSSIRKIDGEVLGAVLNRVPASGTAASAYQYYGATYYTASQQQDVAGRS</sequence>
<evidence type="ECO:0000256" key="1">
    <source>
        <dbReference type="ARBA" id="ARBA00022741"/>
    </source>
</evidence>
<keyword evidence="4" id="KW-0472">Membrane</keyword>